<accession>A0A926HZI6</accession>
<dbReference type="SUPFAM" id="SSF46689">
    <property type="entry name" value="Homeodomain-like"/>
    <property type="match status" value="2"/>
</dbReference>
<dbReference type="SUPFAM" id="SSF51215">
    <property type="entry name" value="Regulatory protein AraC"/>
    <property type="match status" value="1"/>
</dbReference>
<dbReference type="Pfam" id="PF12833">
    <property type="entry name" value="HTH_18"/>
    <property type="match status" value="1"/>
</dbReference>
<keyword evidence="1" id="KW-0805">Transcription regulation</keyword>
<dbReference type="EMBL" id="JACRSU010000003">
    <property type="protein sequence ID" value="MBC8540891.1"/>
    <property type="molecule type" value="Genomic_DNA"/>
</dbReference>
<gene>
    <name evidence="5" type="ORF">H8698_07875</name>
</gene>
<dbReference type="PRINTS" id="PR00032">
    <property type="entry name" value="HTHARAC"/>
</dbReference>
<protein>
    <submittedName>
        <fullName evidence="5">Helix-turn-helix transcriptional regulator</fullName>
    </submittedName>
</protein>
<dbReference type="InterPro" id="IPR018060">
    <property type="entry name" value="HTH_AraC"/>
</dbReference>
<dbReference type="InterPro" id="IPR020449">
    <property type="entry name" value="Tscrpt_reg_AraC-type_HTH"/>
</dbReference>
<dbReference type="PANTHER" id="PTHR43280">
    <property type="entry name" value="ARAC-FAMILY TRANSCRIPTIONAL REGULATOR"/>
    <property type="match status" value="1"/>
</dbReference>
<dbReference type="GO" id="GO:0043565">
    <property type="term" value="F:sequence-specific DNA binding"/>
    <property type="evidence" value="ECO:0007669"/>
    <property type="project" value="InterPro"/>
</dbReference>
<dbReference type="GO" id="GO:0003700">
    <property type="term" value="F:DNA-binding transcription factor activity"/>
    <property type="evidence" value="ECO:0007669"/>
    <property type="project" value="InterPro"/>
</dbReference>
<evidence type="ECO:0000256" key="2">
    <source>
        <dbReference type="ARBA" id="ARBA00023125"/>
    </source>
</evidence>
<dbReference type="RefSeq" id="WP_249312421.1">
    <property type="nucleotide sequence ID" value="NZ_JACRSU010000003.1"/>
</dbReference>
<dbReference type="InterPro" id="IPR009057">
    <property type="entry name" value="Homeodomain-like_sf"/>
</dbReference>
<evidence type="ECO:0000256" key="1">
    <source>
        <dbReference type="ARBA" id="ARBA00023015"/>
    </source>
</evidence>
<evidence type="ECO:0000313" key="6">
    <source>
        <dbReference type="Proteomes" id="UP000611762"/>
    </source>
</evidence>
<evidence type="ECO:0000259" key="4">
    <source>
        <dbReference type="PROSITE" id="PS01124"/>
    </source>
</evidence>
<dbReference type="Gene3D" id="1.10.10.60">
    <property type="entry name" value="Homeodomain-like"/>
    <property type="match status" value="2"/>
</dbReference>
<name>A0A926HZI6_9FIRM</name>
<reference evidence="5" key="1">
    <citation type="submission" date="2020-08" db="EMBL/GenBank/DDBJ databases">
        <title>Genome public.</title>
        <authorList>
            <person name="Liu C."/>
            <person name="Sun Q."/>
        </authorList>
    </citation>
    <scope>NUCLEOTIDE SEQUENCE</scope>
    <source>
        <strain evidence="5">H8</strain>
    </source>
</reference>
<comment type="caution">
    <text evidence="5">The sequence shown here is derived from an EMBL/GenBank/DDBJ whole genome shotgun (WGS) entry which is preliminary data.</text>
</comment>
<keyword evidence="3" id="KW-0804">Transcription</keyword>
<dbReference type="PROSITE" id="PS00041">
    <property type="entry name" value="HTH_ARAC_FAMILY_1"/>
    <property type="match status" value="1"/>
</dbReference>
<sequence>MLSDKLNITDIYCVWPFYSKSHIVGTRQYYANTHRYYELSYVLDGESLSTYNGKTVRNSPGTVQFLPKKTAENKHYIDFISKYSCITFFFDSDVPLSNEIMTFDLSNNSKVKAIFEKALHIWSRGETGHYHQCASLLYRVLYEVEKSCCADYMASSAEKRIEPAVEYIHNYYCDRDFSYECLPALCGLKYSYFFRLFVKRFGISPSQYVKKMKIEKACQLLWINKFSVTQIAEMLGYSDVYYFSRQFKDQMGVAPSHYVSSIPQL</sequence>
<proteinExistence type="predicted"/>
<dbReference type="PROSITE" id="PS01124">
    <property type="entry name" value="HTH_ARAC_FAMILY_2"/>
    <property type="match status" value="1"/>
</dbReference>
<dbReference type="InterPro" id="IPR037923">
    <property type="entry name" value="HTH-like"/>
</dbReference>
<organism evidence="5 6">
    <name type="scientific">Congzhengia minquanensis</name>
    <dbReference type="NCBI Taxonomy" id="2763657"/>
    <lineage>
        <taxon>Bacteria</taxon>
        <taxon>Bacillati</taxon>
        <taxon>Bacillota</taxon>
        <taxon>Clostridia</taxon>
        <taxon>Eubacteriales</taxon>
        <taxon>Oscillospiraceae</taxon>
        <taxon>Congzhengia</taxon>
    </lineage>
</organism>
<dbReference type="SMART" id="SM00342">
    <property type="entry name" value="HTH_ARAC"/>
    <property type="match status" value="1"/>
</dbReference>
<dbReference type="InterPro" id="IPR018062">
    <property type="entry name" value="HTH_AraC-typ_CS"/>
</dbReference>
<keyword evidence="6" id="KW-1185">Reference proteome</keyword>
<dbReference type="Proteomes" id="UP000611762">
    <property type="component" value="Unassembled WGS sequence"/>
</dbReference>
<feature type="domain" description="HTH araC/xylS-type" evidence="4">
    <location>
        <begin position="162"/>
        <end position="261"/>
    </location>
</feature>
<evidence type="ECO:0000313" key="5">
    <source>
        <dbReference type="EMBL" id="MBC8540891.1"/>
    </source>
</evidence>
<dbReference type="PANTHER" id="PTHR43280:SF28">
    <property type="entry name" value="HTH-TYPE TRANSCRIPTIONAL ACTIVATOR RHAS"/>
    <property type="match status" value="1"/>
</dbReference>
<dbReference type="AlphaFoldDB" id="A0A926HZI6"/>
<keyword evidence="2" id="KW-0238">DNA-binding</keyword>
<evidence type="ECO:0000256" key="3">
    <source>
        <dbReference type="ARBA" id="ARBA00023163"/>
    </source>
</evidence>